<dbReference type="AlphaFoldDB" id="A0A8K0A306"/>
<reference evidence="1" key="1">
    <citation type="submission" date="2022-01" db="EMBL/GenBank/DDBJ databases">
        <authorList>
            <person name="Braso-Vives M."/>
        </authorList>
    </citation>
    <scope>NUCLEOTIDE SEQUENCE</scope>
</reference>
<protein>
    <submittedName>
        <fullName evidence="1">MAGI3 protein</fullName>
    </submittedName>
</protein>
<accession>A0A8K0A306</accession>
<dbReference type="GO" id="GO:0007165">
    <property type="term" value="P:signal transduction"/>
    <property type="evidence" value="ECO:0007669"/>
    <property type="project" value="TreeGrafter"/>
</dbReference>
<dbReference type="EMBL" id="OV696690">
    <property type="protein sequence ID" value="CAH1265676.1"/>
    <property type="molecule type" value="Genomic_DNA"/>
</dbReference>
<dbReference type="PANTHER" id="PTHR10316">
    <property type="entry name" value="MEMBRANE ASSOCIATED GUANYLATE KINASE-RELATED"/>
    <property type="match status" value="1"/>
</dbReference>
<dbReference type="GO" id="GO:0005737">
    <property type="term" value="C:cytoplasm"/>
    <property type="evidence" value="ECO:0007669"/>
    <property type="project" value="TreeGrafter"/>
</dbReference>
<dbReference type="PANTHER" id="PTHR10316:SF40">
    <property type="entry name" value="LD27118P"/>
    <property type="match status" value="1"/>
</dbReference>
<sequence>MEPLCFPPFVCDPYKSQEMGKLEYLRQSPSPCAQLIRRRRLRNYNLQGFNSAGFPSRSHTVCFWELDYFLEIHHHRGQGLTKDLRQYLTTRFQKGSVDHDLQQTIRDNVYLRTVPS</sequence>
<name>A0A8K0A306_BRALA</name>
<dbReference type="OrthoDB" id="66881at2759"/>
<evidence type="ECO:0000313" key="2">
    <source>
        <dbReference type="Proteomes" id="UP000838412"/>
    </source>
</evidence>
<evidence type="ECO:0000313" key="1">
    <source>
        <dbReference type="EMBL" id="CAH1265676.1"/>
    </source>
</evidence>
<keyword evidence="2" id="KW-1185">Reference proteome</keyword>
<organism evidence="1 2">
    <name type="scientific">Branchiostoma lanceolatum</name>
    <name type="common">Common lancelet</name>
    <name type="synonym">Amphioxus lanceolatum</name>
    <dbReference type="NCBI Taxonomy" id="7740"/>
    <lineage>
        <taxon>Eukaryota</taxon>
        <taxon>Metazoa</taxon>
        <taxon>Chordata</taxon>
        <taxon>Cephalochordata</taxon>
        <taxon>Leptocardii</taxon>
        <taxon>Amphioxiformes</taxon>
        <taxon>Branchiostomatidae</taxon>
        <taxon>Branchiostoma</taxon>
    </lineage>
</organism>
<proteinExistence type="predicted"/>
<gene>
    <name evidence="1" type="primary">MAGI3</name>
    <name evidence="1" type="ORF">BLAG_LOCUS19582</name>
</gene>
<dbReference type="Proteomes" id="UP000838412">
    <property type="component" value="Chromosome 5"/>
</dbReference>